<organism evidence="14">
    <name type="scientific">Anopheles marajoara</name>
    <dbReference type="NCBI Taxonomy" id="58244"/>
    <lineage>
        <taxon>Eukaryota</taxon>
        <taxon>Metazoa</taxon>
        <taxon>Ecdysozoa</taxon>
        <taxon>Arthropoda</taxon>
        <taxon>Hexapoda</taxon>
        <taxon>Insecta</taxon>
        <taxon>Pterygota</taxon>
        <taxon>Neoptera</taxon>
        <taxon>Endopterygota</taxon>
        <taxon>Diptera</taxon>
        <taxon>Nematocera</taxon>
        <taxon>Culicoidea</taxon>
        <taxon>Culicidae</taxon>
        <taxon>Anophelinae</taxon>
        <taxon>Anopheles</taxon>
    </lineage>
</organism>
<comment type="subcellular location">
    <subcellularLocation>
        <location evidence="2">Membrane</location>
        <topology evidence="2">Multi-pass membrane protein</topology>
    </subcellularLocation>
    <subcellularLocation>
        <location evidence="13">Mitochondrion inner membrane</location>
        <topology evidence="13">Multi-pass membrane protein</topology>
        <orientation evidence="13">Matrix side</orientation>
    </subcellularLocation>
</comment>
<evidence type="ECO:0000256" key="2">
    <source>
        <dbReference type="ARBA" id="ARBA00004141"/>
    </source>
</evidence>
<dbReference type="Gene3D" id="1.10.357.140">
    <property type="entry name" value="UbiA prenyltransferase"/>
    <property type="match status" value="1"/>
</dbReference>
<comment type="catalytic activity">
    <reaction evidence="12">
        <text>an all-trans-polyprenyl diphosphate + 4-hydroxybenzoate = a 4-hydroxy-3-(all-trans-polyprenyl)benzoate + diphosphate</text>
        <dbReference type="Rhea" id="RHEA:44504"/>
        <dbReference type="Rhea" id="RHEA-COMP:9514"/>
        <dbReference type="Rhea" id="RHEA-COMP:9564"/>
        <dbReference type="ChEBI" id="CHEBI:17879"/>
        <dbReference type="ChEBI" id="CHEBI:33019"/>
        <dbReference type="ChEBI" id="CHEBI:58914"/>
        <dbReference type="ChEBI" id="CHEBI:78396"/>
        <dbReference type="EC" id="2.5.1.39"/>
    </reaction>
    <physiologicalReaction direction="left-to-right" evidence="12">
        <dbReference type="Rhea" id="RHEA:44505"/>
    </physiologicalReaction>
</comment>
<comment type="similarity">
    <text evidence="3 13">Belongs to the UbiA prenyltransferase family.</text>
</comment>
<dbReference type="GO" id="GO:0008412">
    <property type="term" value="F:4-hydroxybenzoate polyprenyltransferase activity"/>
    <property type="evidence" value="ECO:0007669"/>
    <property type="project" value="UniProtKB-EC"/>
</dbReference>
<accession>A0A2M4BMW0</accession>
<evidence type="ECO:0000256" key="3">
    <source>
        <dbReference type="ARBA" id="ARBA00005985"/>
    </source>
</evidence>
<name>A0A2M4BMW0_9DIPT</name>
<evidence type="ECO:0000256" key="8">
    <source>
        <dbReference type="ARBA" id="ARBA00023136"/>
    </source>
</evidence>
<dbReference type="GO" id="GO:0008299">
    <property type="term" value="P:isoprenoid biosynthetic process"/>
    <property type="evidence" value="ECO:0007669"/>
    <property type="project" value="UniProtKB-UniRule"/>
</dbReference>
<dbReference type="PANTHER" id="PTHR11048:SF28">
    <property type="entry name" value="4-HYDROXYBENZOATE POLYPRENYLTRANSFERASE, MITOCHONDRIAL"/>
    <property type="match status" value="1"/>
</dbReference>
<dbReference type="InterPro" id="IPR000537">
    <property type="entry name" value="UbiA_prenyltransferase"/>
</dbReference>
<dbReference type="CDD" id="cd13959">
    <property type="entry name" value="PT_UbiA_COQ2"/>
    <property type="match status" value="1"/>
</dbReference>
<dbReference type="InterPro" id="IPR039653">
    <property type="entry name" value="Prenyltransferase"/>
</dbReference>
<comment type="cofactor">
    <cofactor evidence="1 13">
        <name>Mg(2+)</name>
        <dbReference type="ChEBI" id="CHEBI:18420"/>
    </cofactor>
</comment>
<keyword evidence="7 13" id="KW-1133">Transmembrane helix</keyword>
<dbReference type="GO" id="GO:0006744">
    <property type="term" value="P:ubiquinone biosynthetic process"/>
    <property type="evidence" value="ECO:0007669"/>
    <property type="project" value="UniProtKB-UniRule"/>
</dbReference>
<feature type="transmembrane region" description="Helical" evidence="13">
    <location>
        <begin position="338"/>
        <end position="357"/>
    </location>
</feature>
<evidence type="ECO:0000256" key="4">
    <source>
        <dbReference type="ARBA" id="ARBA00022679"/>
    </source>
</evidence>
<keyword evidence="13" id="KW-0496">Mitochondrion</keyword>
<dbReference type="InterPro" id="IPR030470">
    <property type="entry name" value="UbiA_prenylTrfase_CS"/>
</dbReference>
<sequence length="457" mass="49324">MIRRLVSRSTFVVARPIWPPKDNTAPALTVLDLSRFAVWWPAATRTTRGAYTSSSCSTSSIPAWRVLAANGPAAASGARQKQASHCLQTIPKTVNTVGVRGVASDNSRKRHGRSTESNVEGHSIAGSWKQALSPYARLMRIDRPIGSWLLFWPCGWSIALSAPAGCWPDPLMLGLFGVGAFVMRGAGCTINDLWDRDIDAKVERTKHRPLVAGEISPFDALVFLAAQLGVGLTVLLQLNWYSILLGASSLGLVIVYPLMKRITYWPQLMLGATFNWGALLGWSATQGSVDWAACLPLYAAGVCWTIVYDTIYAHQDKVDDLLIGIKSTALRFGDNTKLWLSGFTGVMMVNLMAAGAACDQTWPYYTSVGLIAAHLAQQIHSLNIHNPTDCATKFISNHQVGLILFLGIVLGTLYKGYTDDQRSKTIISPGNTSSNSSNGSATDQLSVAVAGARNIAV</sequence>
<dbReference type="InterPro" id="IPR006370">
    <property type="entry name" value="HB_polyprenyltransferase-like"/>
</dbReference>
<dbReference type="PANTHER" id="PTHR11048">
    <property type="entry name" value="PRENYLTRANSFERASES"/>
    <property type="match status" value="1"/>
</dbReference>
<dbReference type="GO" id="GO:0005743">
    <property type="term" value="C:mitochondrial inner membrane"/>
    <property type="evidence" value="ECO:0007669"/>
    <property type="project" value="UniProtKB-SubCell"/>
</dbReference>
<comment type="catalytic activity">
    <reaction evidence="11">
        <text>all-trans-nonaprenyl diphosphate + 4-hydroxybenzoate = 4-hydroxy-3-(all-trans-nonaprenyl)benzoate + diphosphate</text>
        <dbReference type="Rhea" id="RHEA:17709"/>
        <dbReference type="ChEBI" id="CHEBI:17879"/>
        <dbReference type="ChEBI" id="CHEBI:33019"/>
        <dbReference type="ChEBI" id="CHEBI:58391"/>
        <dbReference type="ChEBI" id="CHEBI:84502"/>
        <dbReference type="EC" id="2.5.1.39"/>
    </reaction>
    <physiologicalReaction direction="left-to-right" evidence="11">
        <dbReference type="Rhea" id="RHEA:17710"/>
    </physiologicalReaction>
</comment>
<dbReference type="PROSITE" id="PS00943">
    <property type="entry name" value="UBIA"/>
    <property type="match status" value="1"/>
</dbReference>
<keyword evidence="5 13" id="KW-0831">Ubiquinone biosynthesis</keyword>
<keyword evidence="13" id="KW-0999">Mitochondrion inner membrane</keyword>
<comment type="catalytic activity">
    <reaction evidence="10">
        <text>all-trans-decaprenyl diphosphate + 4-hydroxybenzoate = 4-hydroxy-3-(all-trans-decaprenyl)benzoate + diphosphate</text>
        <dbReference type="Rhea" id="RHEA:44564"/>
        <dbReference type="ChEBI" id="CHEBI:17879"/>
        <dbReference type="ChEBI" id="CHEBI:33019"/>
        <dbReference type="ChEBI" id="CHEBI:60721"/>
        <dbReference type="ChEBI" id="CHEBI:84503"/>
        <dbReference type="EC" id="2.5.1.39"/>
    </reaction>
    <physiologicalReaction direction="left-to-right" evidence="10">
        <dbReference type="Rhea" id="RHEA:44565"/>
    </physiologicalReaction>
</comment>
<feature type="transmembrane region" description="Helical" evidence="13">
    <location>
        <begin position="240"/>
        <end position="259"/>
    </location>
</feature>
<evidence type="ECO:0000256" key="6">
    <source>
        <dbReference type="ARBA" id="ARBA00022692"/>
    </source>
</evidence>
<keyword evidence="8 13" id="KW-0472">Membrane</keyword>
<evidence type="ECO:0000256" key="5">
    <source>
        <dbReference type="ARBA" id="ARBA00022688"/>
    </source>
</evidence>
<feature type="transmembrane region" description="Helical" evidence="13">
    <location>
        <begin position="145"/>
        <end position="165"/>
    </location>
</feature>
<feature type="transmembrane region" description="Helical" evidence="13">
    <location>
        <begin position="395"/>
        <end position="414"/>
    </location>
</feature>
<dbReference type="UniPathway" id="UPA00232"/>
<evidence type="ECO:0000256" key="10">
    <source>
        <dbReference type="ARBA" id="ARBA00049890"/>
    </source>
</evidence>
<evidence type="ECO:0000256" key="11">
    <source>
        <dbReference type="ARBA" id="ARBA00050454"/>
    </source>
</evidence>
<evidence type="ECO:0000256" key="1">
    <source>
        <dbReference type="ARBA" id="ARBA00001946"/>
    </source>
</evidence>
<dbReference type="EMBL" id="GGFJ01005152">
    <property type="protein sequence ID" value="MBW54293.1"/>
    <property type="molecule type" value="Transcribed_RNA"/>
</dbReference>
<dbReference type="HAMAP" id="MF_01635">
    <property type="entry name" value="UbiA"/>
    <property type="match status" value="1"/>
</dbReference>
<dbReference type="FunFam" id="1.10.357.140:FF:000003">
    <property type="entry name" value="4-hydroxybenzoate polyprenyltransferase, mitochondrial"/>
    <property type="match status" value="1"/>
</dbReference>
<gene>
    <name evidence="13" type="primary">coq2</name>
</gene>
<comment type="function">
    <text evidence="13">Catalyzes the prenylation of para-hydroxybenzoate (PHB) with an all-trans polyprenyl group. Mediates the second step in the final reaction sequence of coenzyme Q (CoQ) biosynthesis, which is the condensation of the polyisoprenoid side chain with PHB, generating the first membrane-bound Q intermediate.</text>
</comment>
<reference evidence="14" key="1">
    <citation type="submission" date="2018-01" db="EMBL/GenBank/DDBJ databases">
        <title>An insight into the sialome of Amazonian anophelines.</title>
        <authorList>
            <person name="Ribeiro J.M."/>
            <person name="Scarpassa V."/>
            <person name="Calvo E."/>
        </authorList>
    </citation>
    <scope>NUCLEOTIDE SEQUENCE</scope>
    <source>
        <tissue evidence="14">Salivary glands</tissue>
    </source>
</reference>
<evidence type="ECO:0000313" key="14">
    <source>
        <dbReference type="EMBL" id="MBW54293.1"/>
    </source>
</evidence>
<dbReference type="AlphaFoldDB" id="A0A2M4BMW0"/>
<evidence type="ECO:0000256" key="13">
    <source>
        <dbReference type="HAMAP-Rule" id="MF_03189"/>
    </source>
</evidence>
<evidence type="ECO:0000256" key="9">
    <source>
        <dbReference type="ARBA" id="ARBA00023229"/>
    </source>
</evidence>
<dbReference type="Pfam" id="PF01040">
    <property type="entry name" value="UbiA"/>
    <property type="match status" value="1"/>
</dbReference>
<proteinExistence type="inferred from homology"/>
<keyword evidence="9 13" id="KW-0414">Isoprene biosynthesis</keyword>
<dbReference type="EC" id="2.5.1.39" evidence="13"/>
<comment type="pathway">
    <text evidence="13">Cofactor biosynthesis; ubiquinone biosynthesis.</text>
</comment>
<evidence type="ECO:0000256" key="12">
    <source>
        <dbReference type="ARBA" id="ARBA00051182"/>
    </source>
</evidence>
<evidence type="ECO:0000256" key="7">
    <source>
        <dbReference type="ARBA" id="ARBA00022989"/>
    </source>
</evidence>
<protein>
    <recommendedName>
        <fullName evidence="13">4-hydroxybenzoate polyprenyltransferase, mitochondrial</fullName>
        <shortName evidence="13">4-HB polyprenyltransferase</shortName>
        <ecNumber evidence="13">2.5.1.39</ecNumber>
    </recommendedName>
    <alternativeName>
        <fullName evidence="13">Para-hydroxybenzoate--polyprenyltransferase</fullName>
        <shortName evidence="13">PHB:PPT</shortName>
        <shortName evidence="13">PHB:polyprenyltransferase</shortName>
    </alternativeName>
</protein>
<keyword evidence="6 13" id="KW-0812">Transmembrane</keyword>
<keyword evidence="4 13" id="KW-0808">Transferase</keyword>
<dbReference type="InterPro" id="IPR044878">
    <property type="entry name" value="UbiA_sf"/>
</dbReference>
<dbReference type="NCBIfam" id="TIGR01474">
    <property type="entry name" value="ubiA_proteo"/>
    <property type="match status" value="1"/>
</dbReference>